<dbReference type="Pfam" id="PF13041">
    <property type="entry name" value="PPR_2"/>
    <property type="match status" value="1"/>
</dbReference>
<dbReference type="InterPro" id="IPR002885">
    <property type="entry name" value="PPR_rpt"/>
</dbReference>
<dbReference type="FunFam" id="1.25.40.10:FF:000184">
    <property type="entry name" value="Pentatricopeptide repeat-containing protein, chloroplastic"/>
    <property type="match status" value="1"/>
</dbReference>
<dbReference type="InterPro" id="IPR011990">
    <property type="entry name" value="TPR-like_helical_dom_sf"/>
</dbReference>
<proteinExistence type="inferred from homology"/>
<dbReference type="FunFam" id="1.25.40.10:FF:000333">
    <property type="entry name" value="Pentatricopeptide repeat-containing protein"/>
    <property type="match status" value="1"/>
</dbReference>
<accession>A0AAV0MSF1</accession>
<evidence type="ECO:0000256" key="1">
    <source>
        <dbReference type="ARBA" id="ARBA00006643"/>
    </source>
</evidence>
<keyword evidence="2" id="KW-0677">Repeat</keyword>
<dbReference type="Proteomes" id="UP001154282">
    <property type="component" value="Unassembled WGS sequence"/>
</dbReference>
<feature type="repeat" description="PPR" evidence="3">
    <location>
        <begin position="292"/>
        <end position="326"/>
    </location>
</feature>
<organism evidence="4 5">
    <name type="scientific">Linum tenue</name>
    <dbReference type="NCBI Taxonomy" id="586396"/>
    <lineage>
        <taxon>Eukaryota</taxon>
        <taxon>Viridiplantae</taxon>
        <taxon>Streptophyta</taxon>
        <taxon>Embryophyta</taxon>
        <taxon>Tracheophyta</taxon>
        <taxon>Spermatophyta</taxon>
        <taxon>Magnoliopsida</taxon>
        <taxon>eudicotyledons</taxon>
        <taxon>Gunneridae</taxon>
        <taxon>Pentapetalae</taxon>
        <taxon>rosids</taxon>
        <taxon>fabids</taxon>
        <taxon>Malpighiales</taxon>
        <taxon>Linaceae</taxon>
        <taxon>Linum</taxon>
    </lineage>
</organism>
<name>A0AAV0MSF1_9ROSI</name>
<comment type="caution">
    <text evidence="4">The sequence shown here is derived from an EMBL/GenBank/DDBJ whole genome shotgun (WGS) entry which is preliminary data.</text>
</comment>
<dbReference type="FunFam" id="1.25.40.10:FF:000470">
    <property type="entry name" value="Pentatricopeptide repeat-containing protein At5g66520"/>
    <property type="match status" value="1"/>
</dbReference>
<evidence type="ECO:0000256" key="3">
    <source>
        <dbReference type="PROSITE-ProRule" id="PRU00708"/>
    </source>
</evidence>
<dbReference type="AlphaFoldDB" id="A0AAV0MSF1"/>
<dbReference type="Gene3D" id="1.25.40.10">
    <property type="entry name" value="Tetratricopeptide repeat domain"/>
    <property type="match status" value="3"/>
</dbReference>
<gene>
    <name evidence="4" type="ORF">LITE_LOCUS30060</name>
</gene>
<protein>
    <recommendedName>
        <fullName evidence="6">Pentatricopeptide repeat-containing protein</fullName>
    </recommendedName>
</protein>
<dbReference type="GO" id="GO:0003723">
    <property type="term" value="F:RNA binding"/>
    <property type="evidence" value="ECO:0007669"/>
    <property type="project" value="InterPro"/>
</dbReference>
<dbReference type="Pfam" id="PF01535">
    <property type="entry name" value="PPR"/>
    <property type="match status" value="4"/>
</dbReference>
<evidence type="ECO:0000256" key="2">
    <source>
        <dbReference type="ARBA" id="ARBA00022737"/>
    </source>
</evidence>
<dbReference type="SUPFAM" id="SSF48452">
    <property type="entry name" value="TPR-like"/>
    <property type="match status" value="1"/>
</dbReference>
<feature type="repeat" description="PPR" evidence="3">
    <location>
        <begin position="190"/>
        <end position="220"/>
    </location>
</feature>
<dbReference type="PROSITE" id="PS51375">
    <property type="entry name" value="PPR"/>
    <property type="match status" value="3"/>
</dbReference>
<dbReference type="PANTHER" id="PTHR47926">
    <property type="entry name" value="PENTATRICOPEPTIDE REPEAT-CONTAINING PROTEIN"/>
    <property type="match status" value="1"/>
</dbReference>
<evidence type="ECO:0008006" key="6">
    <source>
        <dbReference type="Google" id="ProtNLM"/>
    </source>
</evidence>
<evidence type="ECO:0000313" key="4">
    <source>
        <dbReference type="EMBL" id="CAI0449150.1"/>
    </source>
</evidence>
<dbReference type="NCBIfam" id="TIGR00756">
    <property type="entry name" value="PPR"/>
    <property type="match status" value="2"/>
</dbReference>
<dbReference type="PANTHER" id="PTHR47926:SF436">
    <property type="entry name" value="PENTATRICOPEPTIDE REPEAT-CONTAINING PROTEIN ELI1, CHLOROPLASTIC-LIKE ISOFORM X2"/>
    <property type="match status" value="1"/>
</dbReference>
<dbReference type="InterPro" id="IPR046960">
    <property type="entry name" value="PPR_At4g14850-like_plant"/>
</dbReference>
<dbReference type="EMBL" id="CAMGYJ010000007">
    <property type="protein sequence ID" value="CAI0449150.1"/>
    <property type="molecule type" value="Genomic_DNA"/>
</dbReference>
<feature type="repeat" description="PPR" evidence="3">
    <location>
        <begin position="221"/>
        <end position="251"/>
    </location>
</feature>
<keyword evidence="5" id="KW-1185">Reference proteome</keyword>
<dbReference type="GO" id="GO:0009451">
    <property type="term" value="P:RNA modification"/>
    <property type="evidence" value="ECO:0007669"/>
    <property type="project" value="InterPro"/>
</dbReference>
<sequence length="537" mass="59520">MAQFCCPSPPPAAPTSISQFISDQPYLTLLETHCSTMKDLHKIHCQLIKTGLFNDPIAASRVLAFCTSPVAGDMNYARSVFSRIRKPTLFSWNHIIRGFSNSSNPQIAITLFVEMLVNSPVQPSRLTYPSVFKAYSQLGFAHEGAQLHGRVIKSGLEDDPFVRNSILSMYANCGFLSEAGRIFDRHPDFDPVTWNIMLMGLAKFGEIEESRKVFDEMPVRNVISWNSMISGYVRNGKFVEALELFGQMQEEAEVKPSEFTMVSLLNACACLGAIRQGEWIHDYIVKNSFELNPIVVTAIIDMYCKCGSIDRALDAFKTAPKKGLSCWNSMILGLATNSQEKKAINLFRKLESSSSLDPDFVSFIGVLTACNHSGLVDSAKEYFSLMTETYNIKPSVQHYSCMVDVLGGAGFLEEAEELIKGMPIPPDAIIWGSLLSSSTRFGKAEMAERAARQLNELDPSQTSSFVLMSNVYASSGRYQKAIEQRVVLKQKQIEKVPGCSSIELNGKVHEFVAGGTLHPAAAKIYNALDEMLLQQNE</sequence>
<dbReference type="InterPro" id="IPR046848">
    <property type="entry name" value="E_motif"/>
</dbReference>
<reference evidence="4" key="1">
    <citation type="submission" date="2022-08" db="EMBL/GenBank/DDBJ databases">
        <authorList>
            <person name="Gutierrez-Valencia J."/>
        </authorList>
    </citation>
    <scope>NUCLEOTIDE SEQUENCE</scope>
</reference>
<dbReference type="Pfam" id="PF20431">
    <property type="entry name" value="E_motif"/>
    <property type="match status" value="1"/>
</dbReference>
<comment type="similarity">
    <text evidence="1">Belongs to the PPR family. PCMP-H subfamily.</text>
</comment>
<evidence type="ECO:0000313" key="5">
    <source>
        <dbReference type="Proteomes" id="UP001154282"/>
    </source>
</evidence>